<dbReference type="Proteomes" id="UP001589575">
    <property type="component" value="Unassembled WGS sequence"/>
</dbReference>
<sequence>MARGTPGRSDPAPSGGAPGPPPGSGGCQDSRYSERGGGSPSPFCQVMAPSIPAFFMHVSGCLPAVPARHPDFCMTDKKAP</sequence>
<comment type="caution">
    <text evidence="2">The sequence shown here is derived from an EMBL/GenBank/DDBJ whole genome shotgun (WGS) entry which is preliminary data.</text>
</comment>
<organism evidence="2 3">
    <name type="scientific">Citricoccus parietis</name>
    <dbReference type="NCBI Taxonomy" id="592307"/>
    <lineage>
        <taxon>Bacteria</taxon>
        <taxon>Bacillati</taxon>
        <taxon>Actinomycetota</taxon>
        <taxon>Actinomycetes</taxon>
        <taxon>Micrococcales</taxon>
        <taxon>Micrococcaceae</taxon>
        <taxon>Citricoccus</taxon>
    </lineage>
</organism>
<evidence type="ECO:0000256" key="1">
    <source>
        <dbReference type="SAM" id="MobiDB-lite"/>
    </source>
</evidence>
<feature type="region of interest" description="Disordered" evidence="1">
    <location>
        <begin position="1"/>
        <end position="43"/>
    </location>
</feature>
<reference evidence="2 3" key="1">
    <citation type="submission" date="2024-09" db="EMBL/GenBank/DDBJ databases">
        <authorList>
            <person name="Sun Q."/>
            <person name="Mori K."/>
        </authorList>
    </citation>
    <scope>NUCLEOTIDE SEQUENCE [LARGE SCALE GENOMIC DNA]</scope>
    <source>
        <strain evidence="2 3">CCM 7609</strain>
    </source>
</reference>
<dbReference type="PROSITE" id="PS51257">
    <property type="entry name" value="PROKAR_LIPOPROTEIN"/>
    <property type="match status" value="1"/>
</dbReference>
<protein>
    <submittedName>
        <fullName evidence="2">Uncharacterized protein</fullName>
    </submittedName>
</protein>
<proteinExistence type="predicted"/>
<accession>A0ABV5FV14</accession>
<keyword evidence="3" id="KW-1185">Reference proteome</keyword>
<dbReference type="EMBL" id="JBHMFI010000001">
    <property type="protein sequence ID" value="MFB9070518.1"/>
    <property type="molecule type" value="Genomic_DNA"/>
</dbReference>
<name>A0ABV5FV14_9MICC</name>
<evidence type="ECO:0000313" key="3">
    <source>
        <dbReference type="Proteomes" id="UP001589575"/>
    </source>
</evidence>
<evidence type="ECO:0000313" key="2">
    <source>
        <dbReference type="EMBL" id="MFB9070518.1"/>
    </source>
</evidence>
<gene>
    <name evidence="2" type="ORF">ACFFX0_04680</name>
</gene>